<feature type="transmembrane region" description="Helical" evidence="13">
    <location>
        <begin position="247"/>
        <end position="266"/>
    </location>
</feature>
<keyword evidence="4 12" id="KW-0716">Sensory transduction</keyword>
<comment type="caution">
    <text evidence="14">The sequence shown here is derived from an EMBL/GenBank/DDBJ whole genome shotgun (WGS) entry which is preliminary data.</text>
</comment>
<feature type="transmembrane region" description="Helical" evidence="13">
    <location>
        <begin position="61"/>
        <end position="92"/>
    </location>
</feature>
<feature type="transmembrane region" description="Helical" evidence="13">
    <location>
        <begin position="34"/>
        <end position="55"/>
    </location>
</feature>
<dbReference type="PANTHER" id="PTHR11394">
    <property type="entry name" value="TASTE RECEPTOR TYPE 2"/>
    <property type="match status" value="1"/>
</dbReference>
<gene>
    <name evidence="14" type="ORF">EI555_014329</name>
</gene>
<dbReference type="GO" id="GO:0004930">
    <property type="term" value="F:G protein-coupled receptor activity"/>
    <property type="evidence" value="ECO:0007669"/>
    <property type="project" value="UniProtKB-KW"/>
</dbReference>
<sequence>ILTFVGLIVNLFIVVVSYNTWVKSHRISSSDRLLFSLGITRFLILGLNAVFFISANMERSVYISIFFFLSCWMFLDSNSLWFVTLLNALYCVKIANYQHSLLLLLKQNLSPKMPWLLLVCMLISVSTTLLYVVLRQKAPPSEFVAGRNDTVFDITEGILSLVTPLVLSSFLQFIINVTSASLLISSLRRRIQTMQRNAAVLWNPQTETPVGALKLMIYFLILYILYSIASLLHYVSSSVGVDLGAKSIYVIISTIYPPGRSVLIILTHPKLKTKQRRFFVSINSGISIINGLLMLVAVAEFLIGLVGNGVLVVWSFGERLRKFKGSSYNLIVLGLAVC</sequence>
<name>A0A4U1FKT9_MONMO</name>
<feature type="transmembrane region" description="Helical" evidence="13">
    <location>
        <begin position="215"/>
        <end position="235"/>
    </location>
</feature>
<keyword evidence="6 13" id="KW-1133">Transmembrane helix</keyword>
<keyword evidence="3 12" id="KW-0919">Taste</keyword>
<dbReference type="Pfam" id="PF05296">
    <property type="entry name" value="TAS2R"/>
    <property type="match status" value="2"/>
</dbReference>
<dbReference type="EMBL" id="RWIC01000084">
    <property type="protein sequence ID" value="TKC50414.1"/>
    <property type="molecule type" value="Genomic_DNA"/>
</dbReference>
<keyword evidence="7 12" id="KW-0297">G-protein coupled receptor</keyword>
<evidence type="ECO:0000313" key="15">
    <source>
        <dbReference type="Proteomes" id="UP000308365"/>
    </source>
</evidence>
<keyword evidence="8 12" id="KW-0472">Membrane</keyword>
<feature type="transmembrane region" description="Helical" evidence="13">
    <location>
        <begin position="6"/>
        <end position="22"/>
    </location>
</feature>
<feature type="transmembrane region" description="Helical" evidence="13">
    <location>
        <begin position="278"/>
        <end position="295"/>
    </location>
</feature>
<protein>
    <recommendedName>
        <fullName evidence="12">Taste receptor type 2</fullName>
    </recommendedName>
</protein>
<feature type="transmembrane region" description="Helical" evidence="13">
    <location>
        <begin position="165"/>
        <end position="187"/>
    </location>
</feature>
<evidence type="ECO:0000256" key="5">
    <source>
        <dbReference type="ARBA" id="ARBA00022692"/>
    </source>
</evidence>
<evidence type="ECO:0000256" key="13">
    <source>
        <dbReference type="SAM" id="Phobius"/>
    </source>
</evidence>
<dbReference type="Proteomes" id="UP000308365">
    <property type="component" value="Unassembled WGS sequence"/>
</dbReference>
<keyword evidence="5 12" id="KW-0812">Transmembrane</keyword>
<dbReference type="PANTHER" id="PTHR11394:SF55">
    <property type="entry name" value="TASTE RECEPTOR TYPE 2 MEMBER 4"/>
    <property type="match status" value="1"/>
</dbReference>
<evidence type="ECO:0000256" key="7">
    <source>
        <dbReference type="ARBA" id="ARBA00023040"/>
    </source>
</evidence>
<accession>A0A4U1FKT9</accession>
<evidence type="ECO:0000256" key="12">
    <source>
        <dbReference type="RuleBase" id="RU004424"/>
    </source>
</evidence>
<evidence type="ECO:0000256" key="8">
    <source>
        <dbReference type="ARBA" id="ARBA00023136"/>
    </source>
</evidence>
<dbReference type="SUPFAM" id="SSF81321">
    <property type="entry name" value="Family A G protein-coupled receptor-like"/>
    <property type="match status" value="1"/>
</dbReference>
<dbReference type="GO" id="GO:0016020">
    <property type="term" value="C:membrane"/>
    <property type="evidence" value="ECO:0007669"/>
    <property type="project" value="UniProtKB-SubCell"/>
</dbReference>
<reference evidence="15" key="1">
    <citation type="journal article" date="2019" name="IScience">
        <title>Narwhal Genome Reveals Long-Term Low Genetic Diversity despite Current Large Abundance Size.</title>
        <authorList>
            <person name="Westbury M.V."/>
            <person name="Petersen B."/>
            <person name="Garde E."/>
            <person name="Heide-Jorgensen M.P."/>
            <person name="Lorenzen E.D."/>
        </authorList>
    </citation>
    <scope>NUCLEOTIDE SEQUENCE [LARGE SCALE GENOMIC DNA]</scope>
</reference>
<proteinExistence type="inferred from homology"/>
<dbReference type="GO" id="GO:0033038">
    <property type="term" value="F:bitter taste receptor activity"/>
    <property type="evidence" value="ECO:0007669"/>
    <property type="project" value="InterPro"/>
</dbReference>
<dbReference type="InterPro" id="IPR007960">
    <property type="entry name" value="TAS2R"/>
</dbReference>
<comment type="subcellular location">
    <subcellularLocation>
        <location evidence="1 12">Membrane</location>
        <topology evidence="1 12">Multi-pass membrane protein</topology>
    </subcellularLocation>
</comment>
<dbReference type="AlphaFoldDB" id="A0A4U1FKT9"/>
<evidence type="ECO:0000256" key="6">
    <source>
        <dbReference type="ARBA" id="ARBA00022989"/>
    </source>
</evidence>
<evidence type="ECO:0000256" key="9">
    <source>
        <dbReference type="ARBA" id="ARBA00023170"/>
    </source>
</evidence>
<keyword evidence="10 12" id="KW-0807">Transducer</keyword>
<evidence type="ECO:0000256" key="3">
    <source>
        <dbReference type="ARBA" id="ARBA00022480"/>
    </source>
</evidence>
<evidence type="ECO:0000256" key="2">
    <source>
        <dbReference type="ARBA" id="ARBA00007376"/>
    </source>
</evidence>
<evidence type="ECO:0000256" key="4">
    <source>
        <dbReference type="ARBA" id="ARBA00022606"/>
    </source>
</evidence>
<feature type="non-terminal residue" evidence="14">
    <location>
        <position position="1"/>
    </location>
</feature>
<feature type="transmembrane region" description="Helical" evidence="13">
    <location>
        <begin position="113"/>
        <end position="134"/>
    </location>
</feature>
<evidence type="ECO:0000256" key="11">
    <source>
        <dbReference type="RuleBase" id="RU004423"/>
    </source>
</evidence>
<evidence type="ECO:0000256" key="10">
    <source>
        <dbReference type="ARBA" id="ARBA00023224"/>
    </source>
</evidence>
<evidence type="ECO:0000256" key="1">
    <source>
        <dbReference type="ARBA" id="ARBA00004141"/>
    </source>
</evidence>
<dbReference type="FunFam" id="1.20.1070.10:FF:000055">
    <property type="entry name" value="Taste receptor type 2"/>
    <property type="match status" value="1"/>
</dbReference>
<organism evidence="14 15">
    <name type="scientific">Monodon monoceros</name>
    <name type="common">Narwhal</name>
    <name type="synonym">Ceratodon monodon</name>
    <dbReference type="NCBI Taxonomy" id="40151"/>
    <lineage>
        <taxon>Eukaryota</taxon>
        <taxon>Metazoa</taxon>
        <taxon>Chordata</taxon>
        <taxon>Craniata</taxon>
        <taxon>Vertebrata</taxon>
        <taxon>Euteleostomi</taxon>
        <taxon>Mammalia</taxon>
        <taxon>Eutheria</taxon>
        <taxon>Laurasiatheria</taxon>
        <taxon>Artiodactyla</taxon>
        <taxon>Whippomorpha</taxon>
        <taxon>Cetacea</taxon>
        <taxon>Odontoceti</taxon>
        <taxon>Monodontidae</taxon>
        <taxon>Monodon</taxon>
    </lineage>
</organism>
<comment type="similarity">
    <text evidence="2 11">Belongs to the G-protein coupled receptor T2R family.</text>
</comment>
<keyword evidence="9 12" id="KW-0675">Receptor</keyword>
<evidence type="ECO:0000313" key="14">
    <source>
        <dbReference type="EMBL" id="TKC50414.1"/>
    </source>
</evidence>